<dbReference type="InterPro" id="IPR000504">
    <property type="entry name" value="RRM_dom"/>
</dbReference>
<feature type="compositionally biased region" description="Low complexity" evidence="4">
    <location>
        <begin position="336"/>
        <end position="353"/>
    </location>
</feature>
<feature type="compositionally biased region" description="Low complexity" evidence="4">
    <location>
        <begin position="205"/>
        <end position="218"/>
    </location>
</feature>
<dbReference type="Pfam" id="PF00076">
    <property type="entry name" value="RRM_1"/>
    <property type="match status" value="2"/>
</dbReference>
<dbReference type="InterPro" id="IPR012677">
    <property type="entry name" value="Nucleotide-bd_a/b_plait_sf"/>
</dbReference>
<organism evidence="6 7">
    <name type="scientific">Absidia repens</name>
    <dbReference type="NCBI Taxonomy" id="90262"/>
    <lineage>
        <taxon>Eukaryota</taxon>
        <taxon>Fungi</taxon>
        <taxon>Fungi incertae sedis</taxon>
        <taxon>Mucoromycota</taxon>
        <taxon>Mucoromycotina</taxon>
        <taxon>Mucoromycetes</taxon>
        <taxon>Mucorales</taxon>
        <taxon>Cunninghamellaceae</taxon>
        <taxon>Absidia</taxon>
    </lineage>
</organism>
<name>A0A1X2J2J4_9FUNG</name>
<keyword evidence="1" id="KW-0677">Repeat</keyword>
<dbReference type="SMART" id="SM00360">
    <property type="entry name" value="RRM"/>
    <property type="match status" value="3"/>
</dbReference>
<gene>
    <name evidence="6" type="ORF">BCR42DRAFT_401489</name>
</gene>
<protein>
    <recommendedName>
        <fullName evidence="5">RRM domain-containing protein</fullName>
    </recommendedName>
</protein>
<keyword evidence="2 3" id="KW-0694">RNA-binding</keyword>
<dbReference type="Gene3D" id="3.30.70.330">
    <property type="match status" value="3"/>
</dbReference>
<reference evidence="6 7" key="1">
    <citation type="submission" date="2016-07" db="EMBL/GenBank/DDBJ databases">
        <title>Pervasive Adenine N6-methylation of Active Genes in Fungi.</title>
        <authorList>
            <consortium name="DOE Joint Genome Institute"/>
            <person name="Mondo S.J."/>
            <person name="Dannebaum R.O."/>
            <person name="Kuo R.C."/>
            <person name="Labutti K."/>
            <person name="Haridas S."/>
            <person name="Kuo A."/>
            <person name="Salamov A."/>
            <person name="Ahrendt S.R."/>
            <person name="Lipzen A."/>
            <person name="Sullivan W."/>
            <person name="Andreopoulos W.B."/>
            <person name="Clum A."/>
            <person name="Lindquist E."/>
            <person name="Daum C."/>
            <person name="Ramamoorthy G.K."/>
            <person name="Gryganskyi A."/>
            <person name="Culley D."/>
            <person name="Magnuson J.K."/>
            <person name="James T.Y."/>
            <person name="O'Malley M.A."/>
            <person name="Stajich J.E."/>
            <person name="Spatafora J.W."/>
            <person name="Visel A."/>
            <person name="Grigoriev I.V."/>
        </authorList>
    </citation>
    <scope>NUCLEOTIDE SEQUENCE [LARGE SCALE GENOMIC DNA]</scope>
    <source>
        <strain evidence="6 7">NRRL 1336</strain>
    </source>
</reference>
<feature type="region of interest" description="Disordered" evidence="4">
    <location>
        <begin position="204"/>
        <end position="244"/>
    </location>
</feature>
<dbReference type="InterPro" id="IPR036053">
    <property type="entry name" value="PABP-dom"/>
</dbReference>
<feature type="domain" description="RRM" evidence="5">
    <location>
        <begin position="252"/>
        <end position="330"/>
    </location>
</feature>
<keyword evidence="7" id="KW-1185">Reference proteome</keyword>
<dbReference type="PROSITE" id="PS50102">
    <property type="entry name" value="RRM"/>
    <property type="match status" value="2"/>
</dbReference>
<feature type="domain" description="RRM" evidence="5">
    <location>
        <begin position="38"/>
        <end position="116"/>
    </location>
</feature>
<evidence type="ECO:0000256" key="4">
    <source>
        <dbReference type="SAM" id="MobiDB-lite"/>
    </source>
</evidence>
<dbReference type="SUPFAM" id="SSF63570">
    <property type="entry name" value="PABC (PABP) domain"/>
    <property type="match status" value="1"/>
</dbReference>
<dbReference type="GO" id="GO:0003723">
    <property type="term" value="F:RNA binding"/>
    <property type="evidence" value="ECO:0007669"/>
    <property type="project" value="UniProtKB-UniRule"/>
</dbReference>
<sequence>MDDTYSPPLTHNPKSQTDLMVPSNDVAKNDYDDFLVSDVLFVGELPSSIRETDIKTLLQHCMPVEIYIKREDDLVKDDEDSFLRFISPKYADRAYTLYHGFKFTNGATLQLRMYRDPTLEPEALGDVLEVSNLAPETDDIHRLYDLFRPFGPLHLCISTGQGTAVIQYFKHADSKEAIHQTDGMILDGTRITITQLIMEKNDTATPYLTSPPLSSSQPNNFHERQQAQHQHQHKQQQQHTLTSTSKSHIDLMNLYVKNMDPLITNEHLEELFGKFGRIISARVISHPTTKQSRGYGFVSFSREDEAAHALNEMNGQVVFSKPLYVSYHEPKKGRNDNNNSNNNNNNNSNNNNNYGLENAGYHQTLSKQPSQPNMNGMGKSHPMGRNDMELSSSYQQQQYYEYNASPVVNLPRKQSPVLDYAHPSTVMIEEMNPFKDNATVKLPPKRSPAGVAEVPCSNPIPIVSNPGGPTLVSLATGLSIESAPHLSNYQNVPQHLMEPAPRHGNKDYTATAISPRPMRRRASIESMASAMTDTTTSMQRQRLTDAVTRSGCCGNDERIPEVVDLLLSLTRKERTLCLFNTDFLRKKVDLALDSLDTFNDDDDGDDIIDINSMDGDGPETQWAQQQQQLRLSYATANALPHTYKAATPAHSSFVASEKRTIGPHHNNDTRLPLTPPSSSLSNSELTSGRMSPAEIDALLKSIASMSLHTQKQKLGDIMWNHVKPLAKPLAKAHKVPGFSSKVLVHLLDNVPLCELAHGINDTPWLTMQVEKAADTIHKS</sequence>
<comment type="caution">
    <text evidence="6">The sequence shown here is derived from an EMBL/GenBank/DDBJ whole genome shotgun (WGS) entry which is preliminary data.</text>
</comment>
<feature type="region of interest" description="Disordered" evidence="4">
    <location>
        <begin position="1"/>
        <end position="20"/>
    </location>
</feature>
<dbReference type="Proteomes" id="UP000193560">
    <property type="component" value="Unassembled WGS sequence"/>
</dbReference>
<evidence type="ECO:0000256" key="1">
    <source>
        <dbReference type="ARBA" id="ARBA00022737"/>
    </source>
</evidence>
<dbReference type="SUPFAM" id="SSF54928">
    <property type="entry name" value="RNA-binding domain, RBD"/>
    <property type="match status" value="2"/>
</dbReference>
<feature type="region of interest" description="Disordered" evidence="4">
    <location>
        <begin position="328"/>
        <end position="358"/>
    </location>
</feature>
<dbReference type="Gene3D" id="1.10.1900.10">
    <property type="entry name" value="c-terminal domain of poly(a) binding protein"/>
    <property type="match status" value="1"/>
</dbReference>
<feature type="compositionally biased region" description="Polar residues" evidence="4">
    <location>
        <begin position="7"/>
        <end position="18"/>
    </location>
</feature>
<dbReference type="EMBL" id="MCGE01000001">
    <property type="protein sequence ID" value="ORZ26053.1"/>
    <property type="molecule type" value="Genomic_DNA"/>
</dbReference>
<feature type="region of interest" description="Disordered" evidence="4">
    <location>
        <begin position="660"/>
        <end position="687"/>
    </location>
</feature>
<dbReference type="AlphaFoldDB" id="A0A1X2J2J4"/>
<feature type="compositionally biased region" description="Low complexity" evidence="4">
    <location>
        <begin position="669"/>
        <end position="687"/>
    </location>
</feature>
<evidence type="ECO:0000256" key="3">
    <source>
        <dbReference type="PROSITE-ProRule" id="PRU00176"/>
    </source>
</evidence>
<dbReference type="OrthoDB" id="6159137at2759"/>
<dbReference type="STRING" id="90262.A0A1X2J2J4"/>
<proteinExistence type="predicted"/>
<evidence type="ECO:0000313" key="6">
    <source>
        <dbReference type="EMBL" id="ORZ26053.1"/>
    </source>
</evidence>
<accession>A0A1X2J2J4</accession>
<evidence type="ECO:0000259" key="5">
    <source>
        <dbReference type="PROSITE" id="PS50102"/>
    </source>
</evidence>
<dbReference type="PANTHER" id="PTHR24012">
    <property type="entry name" value="RNA BINDING PROTEIN"/>
    <property type="match status" value="1"/>
</dbReference>
<dbReference type="CDD" id="cd00590">
    <property type="entry name" value="RRM_SF"/>
    <property type="match status" value="2"/>
</dbReference>
<evidence type="ECO:0000256" key="2">
    <source>
        <dbReference type="ARBA" id="ARBA00022884"/>
    </source>
</evidence>
<evidence type="ECO:0000313" key="7">
    <source>
        <dbReference type="Proteomes" id="UP000193560"/>
    </source>
</evidence>
<dbReference type="InterPro" id="IPR035979">
    <property type="entry name" value="RBD_domain_sf"/>
</dbReference>